<dbReference type="HOGENOM" id="CLU_2250647_0_0_1"/>
<evidence type="ECO:0000256" key="1">
    <source>
        <dbReference type="SAM" id="MobiDB-lite"/>
    </source>
</evidence>
<proteinExistence type="predicted"/>
<dbReference type="VEuPathDB" id="FungiDB:MGG_10546"/>
<reference key="2">
    <citation type="submission" date="2011-05" db="EMBL/GenBank/DDBJ databases">
        <title>The Genome Sequence of Magnaporthe oryzae 70-15.</title>
        <authorList>
            <consortium name="The Broad Institute Genome Sequencing Platform"/>
            <person name="Ma L.-J."/>
            <person name="Dead R."/>
            <person name="Young S.K."/>
            <person name="Zeng Q."/>
            <person name="Gargeya S."/>
            <person name="Fitzgerald M."/>
            <person name="Haas B."/>
            <person name="Abouelleil A."/>
            <person name="Alvarado L."/>
            <person name="Arachchi H.M."/>
            <person name="Berlin A."/>
            <person name="Brown A."/>
            <person name="Chapman S.B."/>
            <person name="Chen Z."/>
            <person name="Dunbar C."/>
            <person name="Freedman E."/>
            <person name="Gearin G."/>
            <person name="Gellesch M."/>
            <person name="Goldberg J."/>
            <person name="Griggs A."/>
            <person name="Gujja S."/>
            <person name="Heiman D."/>
            <person name="Howarth C."/>
            <person name="Larson L."/>
            <person name="Lui A."/>
            <person name="MacDonald P.J.P."/>
            <person name="Mehta T."/>
            <person name="Montmayeur A."/>
            <person name="Murphy C."/>
            <person name="Neiman D."/>
            <person name="Pearson M."/>
            <person name="Priest M."/>
            <person name="Roberts A."/>
            <person name="Saif S."/>
            <person name="Shea T."/>
            <person name="Shenoy N."/>
            <person name="Sisk P."/>
            <person name="Stolte C."/>
            <person name="Sykes S."/>
            <person name="Yandava C."/>
            <person name="Wortman J."/>
            <person name="Nusbaum C."/>
            <person name="Birren B."/>
        </authorList>
    </citation>
    <scope>NUCLEOTIDE SEQUENCE</scope>
    <source>
        <strain>70-15</strain>
    </source>
</reference>
<dbReference type="Proteomes" id="UP000009058">
    <property type="component" value="Chromosome 1"/>
</dbReference>
<feature type="region of interest" description="Disordered" evidence="1">
    <location>
        <begin position="1"/>
        <end position="48"/>
    </location>
</feature>
<feature type="compositionally biased region" description="Basic residues" evidence="1">
    <location>
        <begin position="1"/>
        <end position="12"/>
    </location>
</feature>
<sequence>MSPPRSRHHMHGTKPELRPTEPSIELSEDVKESEDHGRSRGLWPQSGVGDGRLHGAVLAVAAVPGCAGRLDVARPARSDINYVRRPSRVIRGRQCTKVYSTSKS</sequence>
<evidence type="ECO:0000313" key="3">
    <source>
        <dbReference type="Proteomes" id="UP000009058"/>
    </source>
</evidence>
<gene>
    <name evidence="2" type="ORF">MGG_10546</name>
</gene>
<dbReference type="KEGG" id="mgr:MGG_10546"/>
<accession>G4MKF9</accession>
<dbReference type="AlphaFoldDB" id="G4MKF9"/>
<name>G4MKF9_PYRO7</name>
<dbReference type="GeneID" id="2682147"/>
<reference evidence="2 3" key="1">
    <citation type="journal article" date="2005" name="Nature">
        <title>The genome sequence of the rice blast fungus Magnaporthe grisea.</title>
        <authorList>
            <person name="Dean R.A."/>
            <person name="Talbot N.J."/>
            <person name="Ebbole D.J."/>
            <person name="Farman M.L."/>
            <person name="Mitchell T.K."/>
            <person name="Orbach M.J."/>
            <person name="Thon M."/>
            <person name="Kulkarni R."/>
            <person name="Xu J.R."/>
            <person name="Pan H."/>
            <person name="Read N.D."/>
            <person name="Lee Y.H."/>
            <person name="Carbone I."/>
            <person name="Brown D."/>
            <person name="Oh Y.Y."/>
            <person name="Donofrio N."/>
            <person name="Jeong J.S."/>
            <person name="Soanes D.M."/>
            <person name="Djonovic S."/>
            <person name="Kolomiets E."/>
            <person name="Rehmeyer C."/>
            <person name="Li W."/>
            <person name="Harding M."/>
            <person name="Kim S."/>
            <person name="Lebrun M.H."/>
            <person name="Bohnert H."/>
            <person name="Coughlan S."/>
            <person name="Butler J."/>
            <person name="Calvo S."/>
            <person name="Ma L.J."/>
            <person name="Nicol R."/>
            <person name="Purcell S."/>
            <person name="Nusbaum C."/>
            <person name="Galagan J.E."/>
            <person name="Birren B.W."/>
        </authorList>
    </citation>
    <scope>NUCLEOTIDE SEQUENCE [LARGE SCALE GENOMIC DNA]</scope>
    <source>
        <strain evidence="3">70-15 / ATCC MYA-4617 / FGSC 8958</strain>
    </source>
</reference>
<dbReference type="InParanoid" id="G4MKF9"/>
<feature type="compositionally biased region" description="Basic and acidic residues" evidence="1">
    <location>
        <begin position="28"/>
        <end position="38"/>
    </location>
</feature>
<organism evidence="2 3">
    <name type="scientific">Pyricularia oryzae (strain 70-15 / ATCC MYA-4617 / FGSC 8958)</name>
    <name type="common">Rice blast fungus</name>
    <name type="synonym">Magnaporthe oryzae</name>
    <dbReference type="NCBI Taxonomy" id="242507"/>
    <lineage>
        <taxon>Eukaryota</taxon>
        <taxon>Fungi</taxon>
        <taxon>Dikarya</taxon>
        <taxon>Ascomycota</taxon>
        <taxon>Pezizomycotina</taxon>
        <taxon>Sordariomycetes</taxon>
        <taxon>Sordariomycetidae</taxon>
        <taxon>Magnaporthales</taxon>
        <taxon>Pyriculariaceae</taxon>
        <taxon>Pyricularia</taxon>
    </lineage>
</organism>
<keyword evidence="3" id="KW-1185">Reference proteome</keyword>
<dbReference type="RefSeq" id="XP_003710160.1">
    <property type="nucleotide sequence ID" value="XM_003710112.1"/>
</dbReference>
<dbReference type="EMBL" id="CM001231">
    <property type="protein sequence ID" value="EHA57548.1"/>
    <property type="molecule type" value="Genomic_DNA"/>
</dbReference>
<evidence type="ECO:0000313" key="2">
    <source>
        <dbReference type="EMBL" id="EHA57548.1"/>
    </source>
</evidence>
<protein>
    <submittedName>
        <fullName evidence="2">Uncharacterized protein</fullName>
    </submittedName>
</protein>